<dbReference type="InterPro" id="IPR012910">
    <property type="entry name" value="Plug_dom"/>
</dbReference>
<dbReference type="NCBIfam" id="TIGR04057">
    <property type="entry name" value="SusC_RagA_signa"/>
    <property type="match status" value="1"/>
</dbReference>
<dbReference type="InterPro" id="IPR039426">
    <property type="entry name" value="TonB-dep_rcpt-like"/>
</dbReference>
<feature type="signal peptide" evidence="13">
    <location>
        <begin position="1"/>
        <end position="35"/>
    </location>
</feature>
<feature type="domain" description="TonB-dependent receptor-like beta-barrel" evidence="14">
    <location>
        <begin position="529"/>
        <end position="973"/>
    </location>
</feature>
<keyword evidence="6" id="KW-0408">Iron</keyword>
<dbReference type="Pfam" id="PF13715">
    <property type="entry name" value="CarbopepD_reg_2"/>
    <property type="match status" value="1"/>
</dbReference>
<dbReference type="RefSeq" id="WP_092543825.1">
    <property type="nucleotide sequence ID" value="NZ_FOKV01000007.1"/>
</dbReference>
<dbReference type="SUPFAM" id="SSF49464">
    <property type="entry name" value="Carboxypeptidase regulatory domain-like"/>
    <property type="match status" value="1"/>
</dbReference>
<keyword evidence="13" id="KW-0732">Signal</keyword>
<dbReference type="Pfam" id="PF07715">
    <property type="entry name" value="Plug"/>
    <property type="match status" value="1"/>
</dbReference>
<dbReference type="Gene3D" id="2.40.170.20">
    <property type="entry name" value="TonB-dependent receptor, beta-barrel domain"/>
    <property type="match status" value="1"/>
</dbReference>
<keyword evidence="9 11" id="KW-0472">Membrane</keyword>
<dbReference type="PROSITE" id="PS52016">
    <property type="entry name" value="TONB_DEPENDENT_REC_3"/>
    <property type="match status" value="1"/>
</dbReference>
<feature type="chain" id="PRO_5011594740" evidence="13">
    <location>
        <begin position="36"/>
        <end position="1187"/>
    </location>
</feature>
<evidence type="ECO:0000259" key="14">
    <source>
        <dbReference type="Pfam" id="PF00593"/>
    </source>
</evidence>
<accession>A0A1I1L7Q8</accession>
<dbReference type="Gene3D" id="2.170.130.10">
    <property type="entry name" value="TonB-dependent receptor, plug domain"/>
    <property type="match status" value="1"/>
</dbReference>
<keyword evidence="2 11" id="KW-0813">Transport</keyword>
<dbReference type="InterPro" id="IPR036942">
    <property type="entry name" value="Beta-barrel_TonB_sf"/>
</dbReference>
<evidence type="ECO:0000313" key="17">
    <source>
        <dbReference type="Proteomes" id="UP000199438"/>
    </source>
</evidence>
<dbReference type="InterPro" id="IPR023997">
    <property type="entry name" value="TonB-dep_OMP_SusC/RagA_CS"/>
</dbReference>
<evidence type="ECO:0000313" key="16">
    <source>
        <dbReference type="EMBL" id="SFC69124.1"/>
    </source>
</evidence>
<evidence type="ECO:0000256" key="3">
    <source>
        <dbReference type="ARBA" id="ARBA00022452"/>
    </source>
</evidence>
<dbReference type="OrthoDB" id="9768177at2"/>
<dbReference type="InterPro" id="IPR008969">
    <property type="entry name" value="CarboxyPept-like_regulatory"/>
</dbReference>
<dbReference type="InterPro" id="IPR037066">
    <property type="entry name" value="Plug_dom_sf"/>
</dbReference>
<comment type="subcellular location">
    <subcellularLocation>
        <location evidence="1 11">Cell outer membrane</location>
        <topology evidence="1 11">Multi-pass membrane protein</topology>
    </subcellularLocation>
</comment>
<dbReference type="Gene3D" id="2.60.40.1120">
    <property type="entry name" value="Carboxypeptidase-like, regulatory domain"/>
    <property type="match status" value="1"/>
</dbReference>
<comment type="similarity">
    <text evidence="11 12">Belongs to the TonB-dependent receptor family.</text>
</comment>
<evidence type="ECO:0000256" key="2">
    <source>
        <dbReference type="ARBA" id="ARBA00022448"/>
    </source>
</evidence>
<dbReference type="InterPro" id="IPR000531">
    <property type="entry name" value="Beta-barrel_TonB"/>
</dbReference>
<dbReference type="PANTHER" id="PTHR32552">
    <property type="entry name" value="FERRICHROME IRON RECEPTOR-RELATED"/>
    <property type="match status" value="1"/>
</dbReference>
<evidence type="ECO:0000256" key="13">
    <source>
        <dbReference type="SAM" id="SignalP"/>
    </source>
</evidence>
<evidence type="ECO:0000256" key="10">
    <source>
        <dbReference type="ARBA" id="ARBA00023237"/>
    </source>
</evidence>
<dbReference type="GO" id="GO:0009279">
    <property type="term" value="C:cell outer membrane"/>
    <property type="evidence" value="ECO:0007669"/>
    <property type="project" value="UniProtKB-SubCell"/>
</dbReference>
<keyword evidence="5 11" id="KW-0812">Transmembrane</keyword>
<evidence type="ECO:0000259" key="15">
    <source>
        <dbReference type="Pfam" id="PF07715"/>
    </source>
</evidence>
<sequence>MKKLLKPKRRPKPLFDKLKMRISLLLFLSVFSMKANDSLAQKTKITFDHKDVSIYQLIDEIENQSDFHFIYRVKNVNLSRKINIRVVKKPLIEVLKLMFDKSSTAYTVVEQDKQIHLTEKKPLPSHSESTNKQQQFLVKGMISDENGLPLPGASVIEKGTSNGVVTNFEGEFSISISSENAMLIVSFIGYKTQEIAVNERATINIQLSPSAADLDEVVITALGMKREKKALGYAVGEVDSERLNLVPQENVLGGLSGKVSGLNVSRAGNDVFAPSYVTIRGRTSLTGNDQPLVVIDGAPVGDASVMGDISAMDIESVSVLKGASAAALYGSRAGNGVILITTKSGKGIQKGIGVSLNSTLTINNPYKYFDLQNRFTNGQRGLFNEATWQHWYGAEEGAQAVQWNTNGEAAPLQFYDNSLEDYFTTGVTTINDAKVSGSYEKGDFRLGISHLNGEGITPEAELKRIGLNLGTNYKIAENVNLSLNLNLTNSNSDNYPSNLIGGNDEYFDIYNIAPHININDLKDQIWLENNVQQRNITEGYNNPWWFSRERQNRFDRIRGFGNLELNWKISDEFNALARVSHSSNNNRQEIIRPWSYQGFGNTQPFGSYFINRALDRESNAEVLFSYTKDLKDFNVSASAGGNILNSKGESFNAGGDNLVLPGLFTLSNVARGGLNYASAFSEKAIYSAYGLLSLGFRDIAFIDVTARNDWSSTLPRENRSYFYPSVSGSVLISEITQMPSWISLIKLRSGWAEVGKDTSPYAIHPILSQGYWGEDFTYSLPGSMPNTQLKPEIATSYEVGADLKFFNNRFGVDATYYKNENRNQILNVNASPLSGYTSTTINAGKVENYGVELGMHLVPIKSEDFLWNMDFNFTTQKSKLVELVDGIDRVSFGGGRDMGSFTRVGGEIGDLYSPYIQKVEEGPYAGWNLLDTNGRWVVDRTYENQKKVGNFNHDFTIGMTTSISYKNFTLSASFDWRQGGQFFSESMKRMARSGKIENWQNGVSSSTFSGILDANSFGGDREALANEIRNNPVYRDNDVWIGGRTEELGGFENNGNYNGAFFPGVIDNGDGTYTENFGGPGTRMFDAYRVVESSGSFWRTGYAFMYDASFVKLRDITFTYTLPEKLASKISANNISFSLYSKNIILWTEAGIGIDPELAYHGGQQGHEKWNLAPWTAPVGFRLNVGF</sequence>
<dbReference type="STRING" id="1334022.SAMN04487907_10794"/>
<dbReference type="FunFam" id="2.60.40.1120:FF:000003">
    <property type="entry name" value="Outer membrane protein Omp121"/>
    <property type="match status" value="1"/>
</dbReference>
<evidence type="ECO:0000256" key="9">
    <source>
        <dbReference type="ARBA" id="ARBA00023136"/>
    </source>
</evidence>
<keyword evidence="3 11" id="KW-1134">Transmembrane beta strand</keyword>
<protein>
    <submittedName>
        <fullName evidence="16">TonB-linked outer membrane protein, SusC/RagA family</fullName>
    </submittedName>
</protein>
<dbReference type="Pfam" id="PF00593">
    <property type="entry name" value="TonB_dep_Rec_b-barrel"/>
    <property type="match status" value="1"/>
</dbReference>
<evidence type="ECO:0000256" key="8">
    <source>
        <dbReference type="ARBA" id="ARBA00023077"/>
    </source>
</evidence>
<evidence type="ECO:0000256" key="7">
    <source>
        <dbReference type="ARBA" id="ARBA00023065"/>
    </source>
</evidence>
<dbReference type="Proteomes" id="UP000199438">
    <property type="component" value="Unassembled WGS sequence"/>
</dbReference>
<dbReference type="AlphaFoldDB" id="A0A1I1L7Q8"/>
<evidence type="ECO:0000256" key="6">
    <source>
        <dbReference type="ARBA" id="ARBA00023004"/>
    </source>
</evidence>
<reference evidence="17" key="1">
    <citation type="submission" date="2016-10" db="EMBL/GenBank/DDBJ databases">
        <authorList>
            <person name="Varghese N."/>
            <person name="Submissions S."/>
        </authorList>
    </citation>
    <scope>NUCLEOTIDE SEQUENCE [LARGE SCALE GENOMIC DNA]</scope>
    <source>
        <strain evidence="17">DSM 24499</strain>
    </source>
</reference>
<evidence type="ECO:0000256" key="5">
    <source>
        <dbReference type="ARBA" id="ARBA00022692"/>
    </source>
</evidence>
<dbReference type="GO" id="GO:0006826">
    <property type="term" value="P:iron ion transport"/>
    <property type="evidence" value="ECO:0007669"/>
    <property type="project" value="UniProtKB-KW"/>
</dbReference>
<organism evidence="16 17">
    <name type="scientific">Zunongwangia mangrovi</name>
    <dbReference type="NCBI Taxonomy" id="1334022"/>
    <lineage>
        <taxon>Bacteria</taxon>
        <taxon>Pseudomonadati</taxon>
        <taxon>Bacteroidota</taxon>
        <taxon>Flavobacteriia</taxon>
        <taxon>Flavobacteriales</taxon>
        <taxon>Flavobacteriaceae</taxon>
        <taxon>Zunongwangia</taxon>
    </lineage>
</organism>
<keyword evidence="7" id="KW-0406">Ion transport</keyword>
<name>A0A1I1L7Q8_9FLAO</name>
<proteinExistence type="inferred from homology"/>
<dbReference type="InterPro" id="IPR023996">
    <property type="entry name" value="TonB-dep_OMP_SusC/RagA"/>
</dbReference>
<keyword evidence="17" id="KW-1185">Reference proteome</keyword>
<keyword evidence="10 11" id="KW-0998">Cell outer membrane</keyword>
<feature type="domain" description="TonB-dependent receptor plug" evidence="15">
    <location>
        <begin position="231"/>
        <end position="337"/>
    </location>
</feature>
<evidence type="ECO:0000256" key="4">
    <source>
        <dbReference type="ARBA" id="ARBA00022496"/>
    </source>
</evidence>
<evidence type="ECO:0000256" key="1">
    <source>
        <dbReference type="ARBA" id="ARBA00004571"/>
    </source>
</evidence>
<dbReference type="EMBL" id="FOKV01000007">
    <property type="protein sequence ID" value="SFC69124.1"/>
    <property type="molecule type" value="Genomic_DNA"/>
</dbReference>
<evidence type="ECO:0000256" key="12">
    <source>
        <dbReference type="RuleBase" id="RU003357"/>
    </source>
</evidence>
<dbReference type="SUPFAM" id="SSF56935">
    <property type="entry name" value="Porins"/>
    <property type="match status" value="1"/>
</dbReference>
<evidence type="ECO:0000256" key="11">
    <source>
        <dbReference type="PROSITE-ProRule" id="PRU01360"/>
    </source>
</evidence>
<gene>
    <name evidence="16" type="ORF">SAMN04487907_10794</name>
</gene>
<dbReference type="PANTHER" id="PTHR32552:SF81">
    <property type="entry name" value="TONB-DEPENDENT OUTER MEMBRANE RECEPTOR"/>
    <property type="match status" value="1"/>
</dbReference>
<keyword evidence="8 12" id="KW-0798">TonB box</keyword>
<dbReference type="NCBIfam" id="TIGR04056">
    <property type="entry name" value="OMP_RagA_SusC"/>
    <property type="match status" value="1"/>
</dbReference>
<keyword evidence="4" id="KW-0410">Iron transport</keyword>